<evidence type="ECO:0000256" key="1">
    <source>
        <dbReference type="SAM" id="MobiDB-lite"/>
    </source>
</evidence>
<proteinExistence type="predicted"/>
<feature type="compositionally biased region" description="Polar residues" evidence="1">
    <location>
        <begin position="217"/>
        <end position="229"/>
    </location>
</feature>
<sequence length="229" mass="25027">MPGKPSSVPKLNLGAKIAARRPMPTKAIKGGGKSNMKSMAMAIVGLLVVGFLVVLGLHAFGVINWGRKGAVKETPKVRNSNRVVLKPKIDQMKDEDVQPTQPVKVPEQRERQLVTEPKKNLSKGLGIDKQFSRPLATASKDNDEAVVPHGQAGKVRASQLGRDSVLPSFSVQKQPSRQVGMAYDMVYNSLRNDKDKSQTKMSSEAVPFGGSEFQEMVRQQQSGVWSENH</sequence>
<keyword evidence="2" id="KW-0812">Transmembrane</keyword>
<accession>A0A6C0KCX0</accession>
<organism evidence="3">
    <name type="scientific">viral metagenome</name>
    <dbReference type="NCBI Taxonomy" id="1070528"/>
    <lineage>
        <taxon>unclassified sequences</taxon>
        <taxon>metagenomes</taxon>
        <taxon>organismal metagenomes</taxon>
    </lineage>
</organism>
<keyword evidence="2" id="KW-1133">Transmembrane helix</keyword>
<reference evidence="3" key="1">
    <citation type="journal article" date="2020" name="Nature">
        <title>Giant virus diversity and host interactions through global metagenomics.</title>
        <authorList>
            <person name="Schulz F."/>
            <person name="Roux S."/>
            <person name="Paez-Espino D."/>
            <person name="Jungbluth S."/>
            <person name="Walsh D.A."/>
            <person name="Denef V.J."/>
            <person name="McMahon K.D."/>
            <person name="Konstantinidis K.T."/>
            <person name="Eloe-Fadrosh E.A."/>
            <person name="Kyrpides N.C."/>
            <person name="Woyke T."/>
        </authorList>
    </citation>
    <scope>NUCLEOTIDE SEQUENCE</scope>
    <source>
        <strain evidence="3">GVMAG-S-1103017-68</strain>
    </source>
</reference>
<protein>
    <submittedName>
        <fullName evidence="3">Uncharacterized protein</fullName>
    </submittedName>
</protein>
<keyword evidence="2" id="KW-0472">Membrane</keyword>
<feature type="region of interest" description="Disordered" evidence="1">
    <location>
        <begin position="192"/>
        <end position="229"/>
    </location>
</feature>
<dbReference type="AlphaFoldDB" id="A0A6C0KCX0"/>
<evidence type="ECO:0000313" key="3">
    <source>
        <dbReference type="EMBL" id="QHU15243.1"/>
    </source>
</evidence>
<name>A0A6C0KCX0_9ZZZZ</name>
<dbReference type="EMBL" id="MN740854">
    <property type="protein sequence ID" value="QHU15243.1"/>
    <property type="molecule type" value="Genomic_DNA"/>
</dbReference>
<evidence type="ECO:0000256" key="2">
    <source>
        <dbReference type="SAM" id="Phobius"/>
    </source>
</evidence>
<feature type="transmembrane region" description="Helical" evidence="2">
    <location>
        <begin position="39"/>
        <end position="63"/>
    </location>
</feature>